<comment type="caution">
    <text evidence="1">The sequence shown here is derived from an EMBL/GenBank/DDBJ whole genome shotgun (WGS) entry which is preliminary data.</text>
</comment>
<dbReference type="EMBL" id="QXXA01000004">
    <property type="protein sequence ID" value="NBI05921.1"/>
    <property type="molecule type" value="Genomic_DNA"/>
</dbReference>
<gene>
    <name evidence="1" type="ORF">D3Z33_03500</name>
</gene>
<sequence>MGILKKFMGNENTCYICQDNPLDKELIYDVKIKKSYHMECLKEQSIKKIQNAMTSVDDI</sequence>
<evidence type="ECO:0000313" key="2">
    <source>
        <dbReference type="Proteomes" id="UP000467132"/>
    </source>
</evidence>
<reference evidence="1 2" key="1">
    <citation type="submission" date="2018-08" db="EMBL/GenBank/DDBJ databases">
        <title>Murine metabolic-syndrome-specific gut microbial biobank.</title>
        <authorList>
            <person name="Liu C."/>
        </authorList>
    </citation>
    <scope>NUCLEOTIDE SEQUENCE [LARGE SCALE GENOMIC DNA]</scope>
    <source>
        <strain evidence="1 2">583</strain>
    </source>
</reference>
<dbReference type="AlphaFoldDB" id="A0A845QUK5"/>
<organism evidence="1 2">
    <name type="scientific">Senegalia massiliensis</name>
    <dbReference type="NCBI Taxonomy" id="1720316"/>
    <lineage>
        <taxon>Bacteria</taxon>
        <taxon>Bacillati</taxon>
        <taxon>Bacillota</taxon>
        <taxon>Clostridia</taxon>
        <taxon>Eubacteriales</taxon>
        <taxon>Clostridiaceae</taxon>
        <taxon>Senegalia</taxon>
    </lineage>
</organism>
<keyword evidence="2" id="KW-1185">Reference proteome</keyword>
<evidence type="ECO:0000313" key="1">
    <source>
        <dbReference type="EMBL" id="NBI05921.1"/>
    </source>
</evidence>
<protein>
    <submittedName>
        <fullName evidence="1">Uncharacterized protein</fullName>
    </submittedName>
</protein>
<accession>A0A845QUK5</accession>
<dbReference type="RefSeq" id="WP_160196408.1">
    <property type="nucleotide sequence ID" value="NZ_QXXA01000004.1"/>
</dbReference>
<name>A0A845QUK5_9CLOT</name>
<proteinExistence type="predicted"/>
<dbReference type="Proteomes" id="UP000467132">
    <property type="component" value="Unassembled WGS sequence"/>
</dbReference>